<dbReference type="SUPFAM" id="SSF50249">
    <property type="entry name" value="Nucleic acid-binding proteins"/>
    <property type="match status" value="1"/>
</dbReference>
<dbReference type="InterPro" id="IPR050437">
    <property type="entry name" value="Ribos_protein_bS1-like"/>
</dbReference>
<dbReference type="InterPro" id="IPR003029">
    <property type="entry name" value="S1_domain"/>
</dbReference>
<dbReference type="Proteomes" id="UP000320475">
    <property type="component" value="Unassembled WGS sequence"/>
</dbReference>
<dbReference type="OrthoDB" id="412781at2759"/>
<comment type="caution">
    <text evidence="2">The sequence shown here is derived from an EMBL/GenBank/DDBJ whole genome shotgun (WGS) entry which is preliminary data.</text>
</comment>
<dbReference type="PROSITE" id="PS50126">
    <property type="entry name" value="S1"/>
    <property type="match status" value="1"/>
</dbReference>
<gene>
    <name evidence="2" type="ORF">SeLEV6574_g07936</name>
</gene>
<evidence type="ECO:0000313" key="3">
    <source>
        <dbReference type="Proteomes" id="UP000320475"/>
    </source>
</evidence>
<reference evidence="2 3" key="1">
    <citation type="journal article" date="2019" name="Sci. Rep.">
        <title>Comparative genomics of chytrid fungi reveal insights into the obligate biotrophic and pathogenic lifestyle of Synchytrium endobioticum.</title>
        <authorList>
            <person name="van de Vossenberg B.T.L.H."/>
            <person name="Warris S."/>
            <person name="Nguyen H.D.T."/>
            <person name="van Gent-Pelzer M.P.E."/>
            <person name="Joly D.L."/>
            <person name="van de Geest H.C."/>
            <person name="Bonants P.J.M."/>
            <person name="Smith D.S."/>
            <person name="Levesque C.A."/>
            <person name="van der Lee T.A.J."/>
        </authorList>
    </citation>
    <scope>NUCLEOTIDE SEQUENCE [LARGE SCALE GENOMIC DNA]</scope>
    <source>
        <strain evidence="2 3">LEV6574</strain>
    </source>
</reference>
<evidence type="ECO:0000313" key="2">
    <source>
        <dbReference type="EMBL" id="TPX37289.1"/>
    </source>
</evidence>
<protein>
    <recommendedName>
        <fullName evidence="1">S1 motif domain-containing protein</fullName>
    </recommendedName>
</protein>
<sequence>MCSCSPRKLMFRTAQMVARPSHRQRRSRRVGSTSKNLFLSDLKVGQKLRGLVKAIQPYGIFISIGGEGIKISGLCHVTQVSDTPVKDISTLYSVGDTVKTVILSVDELKKHIKLGLKASYFDVDDISQVDEDEKVNAGGC</sequence>
<accession>A0A507CDN9</accession>
<proteinExistence type="predicted"/>
<dbReference type="PANTHER" id="PTHR10724">
    <property type="entry name" value="30S RIBOSOMAL PROTEIN S1"/>
    <property type="match status" value="1"/>
</dbReference>
<dbReference type="FunFam" id="2.40.50.140:FF:000103">
    <property type="entry name" value="protein RRP5 homolog"/>
    <property type="match status" value="1"/>
</dbReference>
<organism evidence="2 3">
    <name type="scientific">Synchytrium endobioticum</name>
    <dbReference type="NCBI Taxonomy" id="286115"/>
    <lineage>
        <taxon>Eukaryota</taxon>
        <taxon>Fungi</taxon>
        <taxon>Fungi incertae sedis</taxon>
        <taxon>Chytridiomycota</taxon>
        <taxon>Chytridiomycota incertae sedis</taxon>
        <taxon>Chytridiomycetes</taxon>
        <taxon>Synchytriales</taxon>
        <taxon>Synchytriaceae</taxon>
        <taxon>Synchytrium</taxon>
    </lineage>
</organism>
<dbReference type="AlphaFoldDB" id="A0A507CDN9"/>
<feature type="domain" description="S1 motif" evidence="1">
    <location>
        <begin position="45"/>
        <end position="117"/>
    </location>
</feature>
<dbReference type="GO" id="GO:0003735">
    <property type="term" value="F:structural constituent of ribosome"/>
    <property type="evidence" value="ECO:0007669"/>
    <property type="project" value="TreeGrafter"/>
</dbReference>
<dbReference type="Gene3D" id="2.40.50.140">
    <property type="entry name" value="Nucleic acid-binding proteins"/>
    <property type="match status" value="1"/>
</dbReference>
<name>A0A507CDN9_9FUNG</name>
<dbReference type="SMART" id="SM00316">
    <property type="entry name" value="S1"/>
    <property type="match status" value="1"/>
</dbReference>
<dbReference type="InterPro" id="IPR012340">
    <property type="entry name" value="NA-bd_OB-fold"/>
</dbReference>
<dbReference type="Pfam" id="PF00575">
    <property type="entry name" value="S1"/>
    <property type="match status" value="1"/>
</dbReference>
<evidence type="ECO:0000259" key="1">
    <source>
        <dbReference type="PROSITE" id="PS50126"/>
    </source>
</evidence>
<dbReference type="EMBL" id="QEAM01000658">
    <property type="protein sequence ID" value="TPX37289.1"/>
    <property type="molecule type" value="Genomic_DNA"/>
</dbReference>
<dbReference type="GO" id="GO:0003729">
    <property type="term" value="F:mRNA binding"/>
    <property type="evidence" value="ECO:0007669"/>
    <property type="project" value="TreeGrafter"/>
</dbReference>
<dbReference type="GO" id="GO:0006412">
    <property type="term" value="P:translation"/>
    <property type="evidence" value="ECO:0007669"/>
    <property type="project" value="TreeGrafter"/>
</dbReference>